<accession>A0A1J4JDA2</accession>
<dbReference type="GeneID" id="94829660"/>
<evidence type="ECO:0000313" key="1">
    <source>
        <dbReference type="EMBL" id="OHS97072.1"/>
    </source>
</evidence>
<dbReference type="VEuPathDB" id="TrichDB:TRFO_09607"/>
<dbReference type="Proteomes" id="UP000179807">
    <property type="component" value="Unassembled WGS sequence"/>
</dbReference>
<evidence type="ECO:0000313" key="2">
    <source>
        <dbReference type="Proteomes" id="UP000179807"/>
    </source>
</evidence>
<comment type="caution">
    <text evidence="1">The sequence shown here is derived from an EMBL/GenBank/DDBJ whole genome shotgun (WGS) entry which is preliminary data.</text>
</comment>
<organism evidence="1 2">
    <name type="scientific">Tritrichomonas foetus</name>
    <dbReference type="NCBI Taxonomy" id="1144522"/>
    <lineage>
        <taxon>Eukaryota</taxon>
        <taxon>Metamonada</taxon>
        <taxon>Parabasalia</taxon>
        <taxon>Tritrichomonadida</taxon>
        <taxon>Tritrichomonadidae</taxon>
        <taxon>Tritrichomonas</taxon>
    </lineage>
</organism>
<protein>
    <submittedName>
        <fullName evidence="1">Uncharacterized protein</fullName>
    </submittedName>
</protein>
<dbReference type="AlphaFoldDB" id="A0A1J4JDA2"/>
<proteinExistence type="predicted"/>
<dbReference type="RefSeq" id="XP_068350209.1">
    <property type="nucleotide sequence ID" value="XM_068494956.1"/>
</dbReference>
<reference evidence="1" key="1">
    <citation type="submission" date="2016-10" db="EMBL/GenBank/DDBJ databases">
        <authorList>
            <person name="Benchimol M."/>
            <person name="Almeida L.G."/>
            <person name="Vasconcelos A.T."/>
            <person name="Perreira-Neves A."/>
            <person name="Rosa I.A."/>
            <person name="Tasca T."/>
            <person name="Bogo M.R."/>
            <person name="de Souza W."/>
        </authorList>
    </citation>
    <scope>NUCLEOTIDE SEQUENCE [LARGE SCALE GENOMIC DNA]</scope>
    <source>
        <strain evidence="1">K</strain>
    </source>
</reference>
<gene>
    <name evidence="1" type="ORF">TRFO_09607</name>
</gene>
<keyword evidence="2" id="KW-1185">Reference proteome</keyword>
<name>A0A1J4JDA2_9EUKA</name>
<sequence length="189" mass="21663">MGRKKFGSYVIGTIYVEIGNQKISFPMCENGKEQKSKLVELRRAIRGLGTRNRLIESPILNVNHENRIDGSNIFVQQLNDSNVMQKGDSSLSNDCDQCTFPENLNHISNVQTSNLANNATENFTEINAIENNGIENNFVFNDEEINDIQFDYDCDEYFNEFTADSDVENFNLSYEQLYEDTVNDFILIN</sequence>
<dbReference type="EMBL" id="MLAK01001137">
    <property type="protein sequence ID" value="OHS97072.1"/>
    <property type="molecule type" value="Genomic_DNA"/>
</dbReference>